<name>A0AAF1KR90_9HYPH</name>
<organism evidence="2 3">
    <name type="scientific">Rhizobium tumorigenes</name>
    <dbReference type="NCBI Taxonomy" id="2041385"/>
    <lineage>
        <taxon>Bacteria</taxon>
        <taxon>Pseudomonadati</taxon>
        <taxon>Pseudomonadota</taxon>
        <taxon>Alphaproteobacteria</taxon>
        <taxon>Hyphomicrobiales</taxon>
        <taxon>Rhizobiaceae</taxon>
        <taxon>Rhizobium/Agrobacterium group</taxon>
        <taxon>Rhizobium</taxon>
    </lineage>
</organism>
<dbReference type="AlphaFoldDB" id="A0AAF1KR90"/>
<accession>A0AAF1KR90</accession>
<dbReference type="InterPro" id="IPR003781">
    <property type="entry name" value="CoA-bd"/>
</dbReference>
<feature type="domain" description="CoA-binding" evidence="1">
    <location>
        <begin position="15"/>
        <end position="111"/>
    </location>
</feature>
<evidence type="ECO:0000313" key="2">
    <source>
        <dbReference type="EMBL" id="WFR96462.1"/>
    </source>
</evidence>
<dbReference type="Proteomes" id="UP000249499">
    <property type="component" value="Chromosome"/>
</dbReference>
<dbReference type="KEGG" id="rtu:PR017_04845"/>
<dbReference type="Pfam" id="PF13380">
    <property type="entry name" value="CoA_binding_2"/>
    <property type="match status" value="1"/>
</dbReference>
<evidence type="ECO:0000313" key="3">
    <source>
        <dbReference type="Proteomes" id="UP000249499"/>
    </source>
</evidence>
<dbReference type="EMBL" id="CP117255">
    <property type="protein sequence ID" value="WFR96462.1"/>
    <property type="molecule type" value="Genomic_DNA"/>
</dbReference>
<sequence>MNHDRYDDSYIADILQNVKTIALVGASPNAARPSNGVMGYLLAKGYHVIPVNPGLVGKEILGQPVFGKLADIPEPVDMVDVFRAPEYLDAVVDDALALQAKPQVIWSQLDIRDDAAAEKAEAAGVKVVMNRCPAIEIPRLAAA</sequence>
<dbReference type="Gene3D" id="3.40.50.720">
    <property type="entry name" value="NAD(P)-binding Rossmann-like Domain"/>
    <property type="match status" value="1"/>
</dbReference>
<keyword evidence="3" id="KW-1185">Reference proteome</keyword>
<protein>
    <submittedName>
        <fullName evidence="2">CoA-binding protein</fullName>
    </submittedName>
</protein>
<reference evidence="2 3" key="1">
    <citation type="journal article" date="2018" name="Sci. Rep.">
        <title>Rhizobium tumorigenes sp. nov., a novel plant tumorigenic bacterium isolated from cane gall tumors on thornless blackberry.</title>
        <authorList>
            <person name="Kuzmanovi N."/>
            <person name="Smalla K."/>
            <person name="Gronow S."/>
            <person name="PuBawska J."/>
        </authorList>
    </citation>
    <scope>NUCLEOTIDE SEQUENCE [LARGE SCALE GENOMIC DNA]</scope>
    <source>
        <strain evidence="2 3">1078</strain>
    </source>
</reference>
<gene>
    <name evidence="2" type="ORF">PR017_04845</name>
</gene>
<reference evidence="3" key="2">
    <citation type="journal article" date="2023" name="MicrobiologyOpen">
        <title>Genomics of the tumorigenes clade of the family Rhizobiaceae and description of Rhizobium rhododendri sp. nov.</title>
        <authorList>
            <person name="Kuzmanovic N."/>
            <person name="diCenzo G.C."/>
            <person name="Bunk B."/>
            <person name="Sproeer C."/>
            <person name="Fruehling A."/>
            <person name="Neumann-Schaal M."/>
            <person name="Overmann J."/>
            <person name="Smalla K."/>
        </authorList>
    </citation>
    <scope>NUCLEOTIDE SEQUENCE [LARGE SCALE GENOMIC DNA]</scope>
    <source>
        <strain evidence="3">1078</strain>
    </source>
</reference>
<dbReference type="SMART" id="SM00881">
    <property type="entry name" value="CoA_binding"/>
    <property type="match status" value="1"/>
</dbReference>
<dbReference type="InterPro" id="IPR036291">
    <property type="entry name" value="NAD(P)-bd_dom_sf"/>
</dbReference>
<dbReference type="SUPFAM" id="SSF51735">
    <property type="entry name" value="NAD(P)-binding Rossmann-fold domains"/>
    <property type="match status" value="1"/>
</dbReference>
<dbReference type="PANTHER" id="PTHR33303">
    <property type="entry name" value="CYTOPLASMIC PROTEIN-RELATED"/>
    <property type="match status" value="1"/>
</dbReference>
<dbReference type="RefSeq" id="WP_111220551.1">
    <property type="nucleotide sequence ID" value="NZ_CP117255.1"/>
</dbReference>
<proteinExistence type="predicted"/>
<dbReference type="PANTHER" id="PTHR33303:SF2">
    <property type="entry name" value="COA-BINDING DOMAIN-CONTAINING PROTEIN"/>
    <property type="match status" value="1"/>
</dbReference>
<evidence type="ECO:0000259" key="1">
    <source>
        <dbReference type="SMART" id="SM00881"/>
    </source>
</evidence>